<reference evidence="2" key="2">
    <citation type="submission" date="2025-09" db="UniProtKB">
        <authorList>
            <consortium name="Ensembl"/>
        </authorList>
    </citation>
    <scope>IDENTIFICATION</scope>
</reference>
<feature type="chain" id="PRO_5018622875" evidence="1">
    <location>
        <begin position="21"/>
        <end position="86"/>
    </location>
</feature>
<organism evidence="2 3">
    <name type="scientific">Fundulus heteroclitus</name>
    <name type="common">Killifish</name>
    <name type="synonym">Mummichog</name>
    <dbReference type="NCBI Taxonomy" id="8078"/>
    <lineage>
        <taxon>Eukaryota</taxon>
        <taxon>Metazoa</taxon>
        <taxon>Chordata</taxon>
        <taxon>Craniata</taxon>
        <taxon>Vertebrata</taxon>
        <taxon>Euteleostomi</taxon>
        <taxon>Actinopterygii</taxon>
        <taxon>Neopterygii</taxon>
        <taxon>Teleostei</taxon>
        <taxon>Neoteleostei</taxon>
        <taxon>Acanthomorphata</taxon>
        <taxon>Ovalentaria</taxon>
        <taxon>Atherinomorphae</taxon>
        <taxon>Cyprinodontiformes</taxon>
        <taxon>Fundulidae</taxon>
        <taxon>Fundulus</taxon>
    </lineage>
</organism>
<feature type="signal peptide" evidence="1">
    <location>
        <begin position="1"/>
        <end position="20"/>
    </location>
</feature>
<keyword evidence="3" id="KW-1185">Reference proteome</keyword>
<dbReference type="Proteomes" id="UP000265000">
    <property type="component" value="Unplaced"/>
</dbReference>
<proteinExistence type="predicted"/>
<evidence type="ECO:0000313" key="3">
    <source>
        <dbReference type="Proteomes" id="UP000265000"/>
    </source>
</evidence>
<evidence type="ECO:0000256" key="1">
    <source>
        <dbReference type="SAM" id="SignalP"/>
    </source>
</evidence>
<accession>A0A3Q2P522</accession>
<dbReference type="GeneTree" id="ENSGT00940000175945"/>
<sequence length="86" mass="9630">MASPYALVFCLLGLFVLCHADCFFQELVIKDSTNPPKGECVDEDGKEHGFRSEWVSVHGGLLHKAGLELLPCVRYLSFILFLTIFP</sequence>
<protein>
    <submittedName>
        <fullName evidence="2">Uncharacterized protein</fullName>
    </submittedName>
</protein>
<dbReference type="Ensembl" id="ENSFHET00000004083.1">
    <property type="protein sequence ID" value="ENSFHEP00000007279.1"/>
    <property type="gene ID" value="ENSFHEG00000008385.1"/>
</dbReference>
<evidence type="ECO:0000313" key="2">
    <source>
        <dbReference type="Ensembl" id="ENSFHEP00000007279.1"/>
    </source>
</evidence>
<reference evidence="2" key="1">
    <citation type="submission" date="2025-08" db="UniProtKB">
        <authorList>
            <consortium name="Ensembl"/>
        </authorList>
    </citation>
    <scope>IDENTIFICATION</scope>
</reference>
<name>A0A3Q2P522_FUNHE</name>
<keyword evidence="1" id="KW-0732">Signal</keyword>
<dbReference type="STRING" id="8078.ENSFHEP00000007279"/>
<dbReference type="AlphaFoldDB" id="A0A3Q2P522"/>